<evidence type="ECO:0000313" key="10">
    <source>
        <dbReference type="Proteomes" id="UP000319619"/>
    </source>
</evidence>
<keyword evidence="5" id="KW-0966">Cell projection</keyword>
<dbReference type="Pfam" id="PF18962">
    <property type="entry name" value="Por_Secre_tail"/>
    <property type="match status" value="1"/>
</dbReference>
<feature type="domain" description="Secretion system C-terminal sorting" evidence="7">
    <location>
        <begin position="1206"/>
        <end position="1281"/>
    </location>
</feature>
<gene>
    <name evidence="9" type="ORF">CEE37_01775</name>
</gene>
<comment type="subcellular location">
    <subcellularLocation>
        <location evidence="1">Cell projection</location>
        <location evidence="1">Cilium</location>
    </subcellularLocation>
    <subcellularLocation>
        <location evidence="2">Cytoplasm</location>
    </subcellularLocation>
</comment>
<proteinExistence type="predicted"/>
<evidence type="ECO:0000256" key="2">
    <source>
        <dbReference type="ARBA" id="ARBA00004496"/>
    </source>
</evidence>
<dbReference type="InterPro" id="IPR053879">
    <property type="entry name" value="HYDIN_VesB_CFA65-like_Ig"/>
</dbReference>
<dbReference type="Gene3D" id="2.60.40.4070">
    <property type="match status" value="1"/>
</dbReference>
<sequence>MVKQTGVIMRYLSLLFTALFLFVALMSTITSAQPPELLWNYIYGGSGDDRSYCVQQTTDGGFILTGLTDMGPFGLIDAYLLKTDENGDSLWMQFYGNSDWDESNWVEETSGGGFILAGSVQGSGSYFDLWIIRTDSNGDTLWTRTFGESSYEDRGICVKETTDGGFIIVGSTASYSYGSDDIYLVKLDSDGDSLWTRHYGGENWDQGLSVVEAPDGGYVITGATMSFGAGEEDIFLLKTDANGDSSWMNTYGGTDEEVGYAVILANDGDGFVITGCYESGGSGGEDGFLMETDLNGDSHWMIQSGGESDDRFTEVTPTSDNGYLLSGFYHSTGSAGEGDFWLTKIDSEGNLIWETVWGDVEADRLFAAYELSQGGFIVCGHTRSYGAAYRDIYLARFLPVPQPEIMLSDSTLDYGTVNVGSQVELPLTIYSQGDTTLILYDIFSSDSSVFFTDFDPADSLINPGDSLVVMVTFTPQEAISYQELLTVDNNASLEEVLLTGTGYVPQPGISISDSTLDYGTVTAGSQVELPLTIYSQGDTTLILYDIFSSDSSVFYTDFNPADSLLAPGDSLTIIVTFAPLEAISYQELITVDNNASLEEVLLTGTGYVPQAGISVSQNELNFGAVTGGTQSDLPLTIYSTGDTTLIINNIFSGDTTIFFTDFDPADSLLVPGDSIVVTVSFLPLQIGLYNDSLTIQNNDETVIVQLTGEGDSLSYIPGGDVTGLWAANGSPYWIDGEITVPVGDTLAIEAGVEIIFGGHYELTVNGGLIAQGAEGDSILFTVVDTVQGWHGIRFENATDACELSYCIIEYGNAFGTHPECRGGGIYCLWSNPLIVHCNIRNNSAFDGGGISLYNSHPTISECSFTGNSGGIGGAIRCKQFSSVTIENCLINGNTAETKGGGVECGYYSEMDLIYCEISSNTSAEYGGGLHFEDYSDVEIFNCTVSANSAQGDGDGIYCDSTGSLTILNSIVWENSDSEIYGLPEISYCDILGGWPGIGNISEDPQFVDPVGGDYHLFVSSPCIDTGDPSSPLDPDSTRADMGAYYYEQTGAPQMIVDVNYVSGSPVSIGGGNLYYGIWGENQGSVPLDWDVWIDMVYENQDTTMIILRAMVNYQPGWQISRPDAFYPVPESWPGGNYDLTIHSGIYSTLTVWHRGSFSWTKEGSVDLDFDFNANLPTCSYPDPFDDIVSTQQSVLIPGGFEISGAYPNPFNPQTTIRFGLPVASQVNLTIYNLAGRKVATVVDGYRSAGYHEVIFDASQLSSGLYFYRIQAGNFTDVKKMILVK</sequence>
<evidence type="ECO:0000256" key="4">
    <source>
        <dbReference type="ARBA" id="ARBA00023069"/>
    </source>
</evidence>
<dbReference type="InterPro" id="IPR013783">
    <property type="entry name" value="Ig-like_fold"/>
</dbReference>
<accession>A0A532V5G0</accession>
<evidence type="ECO:0000259" key="7">
    <source>
        <dbReference type="Pfam" id="PF18962"/>
    </source>
</evidence>
<keyword evidence="4" id="KW-0969">Cilium</keyword>
<organism evidence="9 10">
    <name type="scientific">candidate division LCP-89 bacterium B3_LCP</name>
    <dbReference type="NCBI Taxonomy" id="2012998"/>
    <lineage>
        <taxon>Bacteria</taxon>
        <taxon>Pseudomonadati</taxon>
        <taxon>Bacteria division LCP-89</taxon>
    </lineage>
</organism>
<dbReference type="InterPro" id="IPR012334">
    <property type="entry name" value="Pectin_lyas_fold"/>
</dbReference>
<evidence type="ECO:0000259" key="6">
    <source>
        <dbReference type="Pfam" id="PF15780"/>
    </source>
</evidence>
<dbReference type="Pfam" id="PF15780">
    <property type="entry name" value="ASH"/>
    <property type="match status" value="1"/>
</dbReference>
<dbReference type="InterPro" id="IPR026444">
    <property type="entry name" value="Secre_tail"/>
</dbReference>
<protein>
    <recommendedName>
        <fullName evidence="11">Secretion system C-terminal sorting domain-containing protein</fullName>
    </recommendedName>
</protein>
<evidence type="ECO:0000256" key="3">
    <source>
        <dbReference type="ARBA" id="ARBA00022490"/>
    </source>
</evidence>
<evidence type="ECO:0000313" key="9">
    <source>
        <dbReference type="EMBL" id="TKJ42435.1"/>
    </source>
</evidence>
<dbReference type="NCBIfam" id="TIGR04183">
    <property type="entry name" value="Por_Secre_tail"/>
    <property type="match status" value="1"/>
</dbReference>
<dbReference type="EMBL" id="NJBN01000001">
    <property type="protein sequence ID" value="TKJ42435.1"/>
    <property type="molecule type" value="Genomic_DNA"/>
</dbReference>
<dbReference type="Gene3D" id="2.60.40.10">
    <property type="entry name" value="Immunoglobulins"/>
    <property type="match status" value="3"/>
</dbReference>
<dbReference type="NCBIfam" id="NF012200">
    <property type="entry name" value="choice_anch_D"/>
    <property type="match status" value="3"/>
</dbReference>
<keyword evidence="3" id="KW-0963">Cytoplasm</keyword>
<evidence type="ECO:0000256" key="1">
    <source>
        <dbReference type="ARBA" id="ARBA00004138"/>
    </source>
</evidence>
<comment type="caution">
    <text evidence="9">The sequence shown here is derived from an EMBL/GenBank/DDBJ whole genome shotgun (WGS) entry which is preliminary data.</text>
</comment>
<dbReference type="InterPro" id="IPR006626">
    <property type="entry name" value="PbH1"/>
</dbReference>
<dbReference type="PANTHER" id="PTHR42754">
    <property type="entry name" value="ENDOGLUCANASE"/>
    <property type="match status" value="1"/>
</dbReference>
<dbReference type="Pfam" id="PF22544">
    <property type="entry name" value="HYDIN_VesB_CFA65-like_Ig"/>
    <property type="match status" value="1"/>
</dbReference>
<dbReference type="Gene3D" id="2.160.20.10">
    <property type="entry name" value="Single-stranded right-handed beta-helix, Pectin lyase-like"/>
    <property type="match status" value="1"/>
</dbReference>
<dbReference type="InterPro" id="IPR011050">
    <property type="entry name" value="Pectin_lyase_fold/virulence"/>
</dbReference>
<reference evidence="9 10" key="1">
    <citation type="submission" date="2017-06" db="EMBL/GenBank/DDBJ databases">
        <title>Novel microbial phyla capable of carbon fixation and sulfur reduction in deep-sea sediments.</title>
        <authorList>
            <person name="Huang J."/>
            <person name="Baker B."/>
            <person name="Wang Y."/>
        </authorList>
    </citation>
    <scope>NUCLEOTIDE SEQUENCE [LARGE SCALE GENOMIC DNA]</scope>
    <source>
        <strain evidence="9">B3_LCP</strain>
    </source>
</reference>
<feature type="domain" description="HYDIN/VesB/CFA65-like Ig-like" evidence="8">
    <location>
        <begin position="613"/>
        <end position="708"/>
    </location>
</feature>
<name>A0A532V5G0_UNCL8</name>
<feature type="domain" description="Abnormal spindle-like microcephaly-associated protein ASH" evidence="6">
    <location>
        <begin position="406"/>
        <end position="493"/>
    </location>
</feature>
<dbReference type="GO" id="GO:0005737">
    <property type="term" value="C:cytoplasm"/>
    <property type="evidence" value="ECO:0007669"/>
    <property type="project" value="UniProtKB-SubCell"/>
</dbReference>
<dbReference type="Proteomes" id="UP000319619">
    <property type="component" value="Unassembled WGS sequence"/>
</dbReference>
<dbReference type="SUPFAM" id="SSF51126">
    <property type="entry name" value="Pectin lyase-like"/>
    <property type="match status" value="1"/>
</dbReference>
<dbReference type="SMART" id="SM00710">
    <property type="entry name" value="PbH1"/>
    <property type="match status" value="6"/>
</dbReference>
<evidence type="ECO:0000256" key="5">
    <source>
        <dbReference type="ARBA" id="ARBA00023273"/>
    </source>
</evidence>
<evidence type="ECO:0000259" key="8">
    <source>
        <dbReference type="Pfam" id="PF22544"/>
    </source>
</evidence>
<evidence type="ECO:0008006" key="11">
    <source>
        <dbReference type="Google" id="ProtNLM"/>
    </source>
</evidence>
<dbReference type="InterPro" id="IPR031549">
    <property type="entry name" value="ASH"/>
</dbReference>
<dbReference type="PANTHER" id="PTHR42754:SF1">
    <property type="entry name" value="LIPOPROTEIN"/>
    <property type="match status" value="1"/>
</dbReference>